<proteinExistence type="predicted"/>
<keyword evidence="3" id="KW-0804">Transcription</keyword>
<evidence type="ECO:0000256" key="3">
    <source>
        <dbReference type="ARBA" id="ARBA00023163"/>
    </source>
</evidence>
<dbReference type="Pfam" id="PF00196">
    <property type="entry name" value="GerE"/>
    <property type="match status" value="1"/>
</dbReference>
<dbReference type="InterPro" id="IPR000792">
    <property type="entry name" value="Tscrpt_reg_LuxR_C"/>
</dbReference>
<dbReference type="PATRIC" id="fig|45074.5.peg.2014"/>
<dbReference type="SMART" id="SM00421">
    <property type="entry name" value="HTH_LUXR"/>
    <property type="match status" value="1"/>
</dbReference>
<dbReference type="InterPro" id="IPR035965">
    <property type="entry name" value="PAS-like_dom_sf"/>
</dbReference>
<dbReference type="AlphaFoldDB" id="A0A0W0YXE4"/>
<dbReference type="CDD" id="cd06170">
    <property type="entry name" value="LuxR_C_like"/>
    <property type="match status" value="1"/>
</dbReference>
<protein>
    <submittedName>
        <fullName evidence="5">Transcriptional regulator LuxR</fullName>
    </submittedName>
</protein>
<dbReference type="Pfam" id="PF08448">
    <property type="entry name" value="PAS_4"/>
    <property type="match status" value="1"/>
</dbReference>
<dbReference type="PANTHER" id="PTHR44688:SF16">
    <property type="entry name" value="DNA-BINDING TRANSCRIPTIONAL ACTIVATOR DEVR_DOSR"/>
    <property type="match status" value="1"/>
</dbReference>
<sequence>MPLLLKNLPGFVFVRDKNLYSQFCNPAYASYLGLKNPQEYIGINYEEVPNSYVANFAELYDAHDRQVLESVNTIHILSIDTISHSKPLIMYGCKAPLLDDEEKLQGILGQALLLEDSYFGHLQELLEFRTKTTYEIDNYSKFGLSSREAECYFYLLRGLTAKAIGNKLSISAKTVEFYIACLKQKLNCTKKAQLIEKGFDLGLLFIVPTPLLKL</sequence>
<keyword evidence="1" id="KW-0805">Transcription regulation</keyword>
<comment type="caution">
    <text evidence="5">The sequence shown here is derived from an EMBL/GenBank/DDBJ whole genome shotgun (WGS) entry which is preliminary data.</text>
</comment>
<dbReference type="PROSITE" id="PS50043">
    <property type="entry name" value="HTH_LUXR_2"/>
    <property type="match status" value="1"/>
</dbReference>
<gene>
    <name evidence="5" type="primary">luxR_1</name>
    <name evidence="5" type="ORF">Lsan_1889</name>
</gene>
<organism evidence="5 6">
    <name type="scientific">Legionella santicrucis</name>
    <dbReference type="NCBI Taxonomy" id="45074"/>
    <lineage>
        <taxon>Bacteria</taxon>
        <taxon>Pseudomonadati</taxon>
        <taxon>Pseudomonadota</taxon>
        <taxon>Gammaproteobacteria</taxon>
        <taxon>Legionellales</taxon>
        <taxon>Legionellaceae</taxon>
        <taxon>Legionella</taxon>
    </lineage>
</organism>
<evidence type="ECO:0000313" key="5">
    <source>
        <dbReference type="EMBL" id="KTD61327.1"/>
    </source>
</evidence>
<reference evidence="5 6" key="1">
    <citation type="submission" date="2015-11" db="EMBL/GenBank/DDBJ databases">
        <title>Genomic analysis of 38 Legionella species identifies large and diverse effector repertoires.</title>
        <authorList>
            <person name="Burstein D."/>
            <person name="Amaro F."/>
            <person name="Zusman T."/>
            <person name="Lifshitz Z."/>
            <person name="Cohen O."/>
            <person name="Gilbert J.A."/>
            <person name="Pupko T."/>
            <person name="Shuman H.A."/>
            <person name="Segal G."/>
        </authorList>
    </citation>
    <scope>NUCLEOTIDE SEQUENCE [LARGE SCALE GENOMIC DNA]</scope>
    <source>
        <strain evidence="5 6">SC-63-C7</strain>
    </source>
</reference>
<dbReference type="Gene3D" id="3.30.450.20">
    <property type="entry name" value="PAS domain"/>
    <property type="match status" value="1"/>
</dbReference>
<dbReference type="SUPFAM" id="SSF46894">
    <property type="entry name" value="C-terminal effector domain of the bipartite response regulators"/>
    <property type="match status" value="1"/>
</dbReference>
<dbReference type="RefSeq" id="WP_058514164.1">
    <property type="nucleotide sequence ID" value="NZ_CAAAIH010000063.1"/>
</dbReference>
<dbReference type="InterPro" id="IPR036388">
    <property type="entry name" value="WH-like_DNA-bd_sf"/>
</dbReference>
<dbReference type="PRINTS" id="PR00038">
    <property type="entry name" value="HTHLUXR"/>
</dbReference>
<dbReference type="PANTHER" id="PTHR44688">
    <property type="entry name" value="DNA-BINDING TRANSCRIPTIONAL ACTIVATOR DEVR_DOSR"/>
    <property type="match status" value="1"/>
</dbReference>
<name>A0A0W0YXE4_9GAMM</name>
<dbReference type="STRING" id="45074.Lsan_1889"/>
<evidence type="ECO:0000256" key="2">
    <source>
        <dbReference type="ARBA" id="ARBA00023125"/>
    </source>
</evidence>
<dbReference type="InterPro" id="IPR013656">
    <property type="entry name" value="PAS_4"/>
</dbReference>
<dbReference type="EMBL" id="LNYU01000042">
    <property type="protein sequence ID" value="KTD61327.1"/>
    <property type="molecule type" value="Genomic_DNA"/>
</dbReference>
<dbReference type="Gene3D" id="1.10.10.10">
    <property type="entry name" value="Winged helix-like DNA-binding domain superfamily/Winged helix DNA-binding domain"/>
    <property type="match status" value="1"/>
</dbReference>
<evidence type="ECO:0000259" key="4">
    <source>
        <dbReference type="PROSITE" id="PS50043"/>
    </source>
</evidence>
<dbReference type="Proteomes" id="UP000054703">
    <property type="component" value="Unassembled WGS sequence"/>
</dbReference>
<accession>A0A0W0YXE4</accession>
<keyword evidence="6" id="KW-1185">Reference proteome</keyword>
<dbReference type="GO" id="GO:0006355">
    <property type="term" value="P:regulation of DNA-templated transcription"/>
    <property type="evidence" value="ECO:0007669"/>
    <property type="project" value="InterPro"/>
</dbReference>
<keyword evidence="2" id="KW-0238">DNA-binding</keyword>
<dbReference type="SUPFAM" id="SSF55785">
    <property type="entry name" value="PYP-like sensor domain (PAS domain)"/>
    <property type="match status" value="1"/>
</dbReference>
<dbReference type="InterPro" id="IPR016032">
    <property type="entry name" value="Sig_transdc_resp-reg_C-effctor"/>
</dbReference>
<dbReference type="GO" id="GO:0003677">
    <property type="term" value="F:DNA binding"/>
    <property type="evidence" value="ECO:0007669"/>
    <property type="project" value="UniProtKB-KW"/>
</dbReference>
<feature type="domain" description="HTH luxR-type" evidence="4">
    <location>
        <begin position="137"/>
        <end position="202"/>
    </location>
</feature>
<evidence type="ECO:0000256" key="1">
    <source>
        <dbReference type="ARBA" id="ARBA00023015"/>
    </source>
</evidence>
<evidence type="ECO:0000313" key="6">
    <source>
        <dbReference type="Proteomes" id="UP000054703"/>
    </source>
</evidence>